<dbReference type="RefSeq" id="WP_271715947.1">
    <property type="nucleotide sequence ID" value="NZ_AP024169.1"/>
</dbReference>
<keyword evidence="2" id="KW-1185">Reference proteome</keyword>
<evidence type="ECO:0008006" key="3">
    <source>
        <dbReference type="Google" id="ProtNLM"/>
    </source>
</evidence>
<dbReference type="Gene3D" id="3.40.50.150">
    <property type="entry name" value="Vaccinia Virus protein VP39"/>
    <property type="match status" value="1"/>
</dbReference>
<dbReference type="InterPro" id="IPR029063">
    <property type="entry name" value="SAM-dependent_MTases_sf"/>
</dbReference>
<evidence type="ECO:0000313" key="2">
    <source>
        <dbReference type="Proteomes" id="UP000595897"/>
    </source>
</evidence>
<dbReference type="InterPro" id="IPR024268">
    <property type="entry name" value="AviRa"/>
</dbReference>
<proteinExistence type="predicted"/>
<reference evidence="1 2" key="1">
    <citation type="submission" date="2020-11" db="EMBL/GenBank/DDBJ databases">
        <title>Draft genome sequencing of a Lachnospiraceae strain isolated from anoxic soil subjected to BSD treatment.</title>
        <authorList>
            <person name="Uek A."/>
            <person name="Tonouchi A."/>
        </authorList>
    </citation>
    <scope>NUCLEOTIDE SEQUENCE [LARGE SCALE GENOMIC DNA]</scope>
    <source>
        <strain evidence="1 2">TB5</strain>
    </source>
</reference>
<dbReference type="KEGG" id="ahb:bsdtb5_20480"/>
<dbReference type="Gene3D" id="1.10.287.540">
    <property type="entry name" value="Helix hairpin bin"/>
    <property type="match status" value="1"/>
</dbReference>
<sequence>MEYKFTPNDNYEDFASGRVLYHVGGAPTFPVRLTLEIYERCLQYSNKKTDISLYDCCCGGAYMLTILGLLKGNTISRLYGSDIDSGSIKLAKDNLSLLTTTGIQKRRDELTTLYDTYKKDSHSQALQSIDRIEKLLSKEINTSIFHQNILELSDLPFIPDIIITDVPYGNLVEWGDGNSDINQMMDAISKVCSPETIICVCMDKKQKIQTDTDIYQRLEKQSIGKRKFEIYKLK</sequence>
<dbReference type="EMBL" id="AP024169">
    <property type="protein sequence ID" value="BCN30753.1"/>
    <property type="molecule type" value="Genomic_DNA"/>
</dbReference>
<evidence type="ECO:0000313" key="1">
    <source>
        <dbReference type="EMBL" id="BCN30753.1"/>
    </source>
</evidence>
<dbReference type="AlphaFoldDB" id="A0A7R7ICH8"/>
<organism evidence="1 2">
    <name type="scientific">Anaeromicropila herbilytica</name>
    <dbReference type="NCBI Taxonomy" id="2785025"/>
    <lineage>
        <taxon>Bacteria</taxon>
        <taxon>Bacillati</taxon>
        <taxon>Bacillota</taxon>
        <taxon>Clostridia</taxon>
        <taxon>Lachnospirales</taxon>
        <taxon>Lachnospiraceae</taxon>
        <taxon>Anaeromicropila</taxon>
    </lineage>
</organism>
<dbReference type="Pfam" id="PF11599">
    <property type="entry name" value="AviRa"/>
    <property type="match status" value="1"/>
</dbReference>
<dbReference type="Proteomes" id="UP000595897">
    <property type="component" value="Chromosome"/>
</dbReference>
<accession>A0A7R7ICH8</accession>
<gene>
    <name evidence="1" type="ORF">bsdtb5_20480</name>
</gene>
<name>A0A7R7ICH8_9FIRM</name>
<protein>
    <recommendedName>
        <fullName evidence="3">rRNA methyltransferase AviRa</fullName>
    </recommendedName>
</protein>
<dbReference type="SUPFAM" id="SSF53335">
    <property type="entry name" value="S-adenosyl-L-methionine-dependent methyltransferases"/>
    <property type="match status" value="1"/>
</dbReference>